<dbReference type="SMART" id="SM00317">
    <property type="entry name" value="SET"/>
    <property type="match status" value="1"/>
</dbReference>
<dbReference type="Gene3D" id="2.170.270.10">
    <property type="entry name" value="SET domain"/>
    <property type="match status" value="1"/>
</dbReference>
<evidence type="ECO:0000313" key="3">
    <source>
        <dbReference type="Proteomes" id="UP000621799"/>
    </source>
</evidence>
<accession>A0A928VV16</accession>
<dbReference type="Proteomes" id="UP000621799">
    <property type="component" value="Unassembled WGS sequence"/>
</dbReference>
<feature type="domain" description="SET" evidence="1">
    <location>
        <begin position="7"/>
        <end position="104"/>
    </location>
</feature>
<comment type="caution">
    <text evidence="2">The sequence shown here is derived from an EMBL/GenBank/DDBJ whole genome shotgun (WGS) entry which is preliminary data.</text>
</comment>
<dbReference type="InterPro" id="IPR046341">
    <property type="entry name" value="SET_dom_sf"/>
</dbReference>
<name>A0A928VV16_9CYAN</name>
<dbReference type="InterPro" id="IPR053201">
    <property type="entry name" value="Flavunoidine_N-MTase"/>
</dbReference>
<dbReference type="InterPro" id="IPR001214">
    <property type="entry name" value="SET_dom"/>
</dbReference>
<dbReference type="PANTHER" id="PTHR12350:SF19">
    <property type="entry name" value="SET DOMAIN-CONTAINING PROTEIN"/>
    <property type="match status" value="1"/>
</dbReference>
<evidence type="ECO:0000259" key="1">
    <source>
        <dbReference type="PROSITE" id="PS50280"/>
    </source>
</evidence>
<dbReference type="PANTHER" id="PTHR12350">
    <property type="entry name" value="HISTONE-LYSINE N-METHYLTRANSFERASE-RELATED"/>
    <property type="match status" value="1"/>
</dbReference>
<dbReference type="AlphaFoldDB" id="A0A928VV16"/>
<dbReference type="CDD" id="cd08161">
    <property type="entry name" value="SET"/>
    <property type="match status" value="1"/>
</dbReference>
<dbReference type="PROSITE" id="PS50280">
    <property type="entry name" value="SET"/>
    <property type="match status" value="1"/>
</dbReference>
<evidence type="ECO:0000313" key="2">
    <source>
        <dbReference type="EMBL" id="MBE9040019.1"/>
    </source>
</evidence>
<reference evidence="2" key="1">
    <citation type="submission" date="2020-10" db="EMBL/GenBank/DDBJ databases">
        <authorList>
            <person name="Castelo-Branco R."/>
            <person name="Eusebio N."/>
            <person name="Adriana R."/>
            <person name="Vieira A."/>
            <person name="Brugerolle De Fraissinette N."/>
            <person name="Rezende De Castro R."/>
            <person name="Schneider M.P."/>
            <person name="Vasconcelos V."/>
            <person name="Leao P.N."/>
        </authorList>
    </citation>
    <scope>NUCLEOTIDE SEQUENCE</scope>
    <source>
        <strain evidence="2">LEGE 11467</strain>
    </source>
</reference>
<sequence length="155" mass="17411">MTDCNHSHLLVRDIEPKGKGVFAARNFSKGETVASGRKVRILPQRTPHSIQMDFDLHVLIDEPAVLINHCCQPNTGVRNNPWGGYDFVALIDIAAGDEITFDYETTETEFSAKFQSACNVSECRKQLCGFFHLPTEVQKSYGEFIADYLKAKARN</sequence>
<dbReference type="Pfam" id="PF00856">
    <property type="entry name" value="SET"/>
    <property type="match status" value="1"/>
</dbReference>
<dbReference type="EMBL" id="JADEXN010000048">
    <property type="protein sequence ID" value="MBE9040019.1"/>
    <property type="molecule type" value="Genomic_DNA"/>
</dbReference>
<proteinExistence type="predicted"/>
<organism evidence="2 3">
    <name type="scientific">Zarconia navalis LEGE 11467</name>
    <dbReference type="NCBI Taxonomy" id="1828826"/>
    <lineage>
        <taxon>Bacteria</taxon>
        <taxon>Bacillati</taxon>
        <taxon>Cyanobacteriota</taxon>
        <taxon>Cyanophyceae</taxon>
        <taxon>Oscillatoriophycideae</taxon>
        <taxon>Oscillatoriales</taxon>
        <taxon>Oscillatoriales incertae sedis</taxon>
        <taxon>Zarconia</taxon>
        <taxon>Zarconia navalis</taxon>
    </lineage>
</organism>
<keyword evidence="3" id="KW-1185">Reference proteome</keyword>
<dbReference type="SUPFAM" id="SSF82199">
    <property type="entry name" value="SET domain"/>
    <property type="match status" value="1"/>
</dbReference>
<dbReference type="RefSeq" id="WP_264320275.1">
    <property type="nucleotide sequence ID" value="NZ_JADEXN010000048.1"/>
</dbReference>
<protein>
    <submittedName>
        <fullName evidence="2">SET domain-containing protein-lysine N-methyltransferase</fullName>
    </submittedName>
</protein>
<gene>
    <name evidence="2" type="ORF">IQ235_04330</name>
</gene>